<dbReference type="VEuPathDB" id="FungiDB:PPTG_02997"/>
<organism evidence="1">
    <name type="scientific">Phytophthora nicotianae</name>
    <name type="common">Potato buckeye rot agent</name>
    <name type="synonym">Phytophthora parasitica</name>
    <dbReference type="NCBI Taxonomy" id="4792"/>
    <lineage>
        <taxon>Eukaryota</taxon>
        <taxon>Sar</taxon>
        <taxon>Stramenopiles</taxon>
        <taxon>Oomycota</taxon>
        <taxon>Peronosporomycetes</taxon>
        <taxon>Peronosporales</taxon>
        <taxon>Peronosporaceae</taxon>
        <taxon>Phytophthora</taxon>
    </lineage>
</organism>
<dbReference type="EMBL" id="KI693940">
    <property type="protein sequence ID" value="ETM41815.1"/>
    <property type="molecule type" value="Genomic_DNA"/>
</dbReference>
<sequence>QYPSPLSNSNMSTDKSLLSVSLLVACDDAATLEAAFDLVDHCNDPLPDPVDPDQTQDFDVTLDNLSEFLDHVDIPTLPSNSHSDNGSGRPHNVIVVTEPSRRHRTTPKQEIAQLRAEEKDLACTLELLRLQAYGQRLRDSSTKNSKVLPFWKKIASRQYQNRLDSERENRRLRSLVRMHVSRAKRLKLAWKKQLTAEVRWKKSLQCTTCIESVFFLRIYVGIQQRKRDGQSNFQ</sequence>
<dbReference type="Proteomes" id="UP000054532">
    <property type="component" value="Unassembled WGS sequence"/>
</dbReference>
<protein>
    <submittedName>
        <fullName evidence="1">Uncharacterized protein</fullName>
    </submittedName>
</protein>
<dbReference type="EMBL" id="KI693940">
    <property type="protein sequence ID" value="ETM41816.1"/>
    <property type="molecule type" value="Genomic_DNA"/>
</dbReference>
<evidence type="ECO:0000313" key="1">
    <source>
        <dbReference type="EMBL" id="ETM41815.1"/>
    </source>
</evidence>
<dbReference type="AlphaFoldDB" id="W2MZX3"/>
<feature type="non-terminal residue" evidence="1">
    <location>
        <position position="1"/>
    </location>
</feature>
<reference evidence="1" key="1">
    <citation type="submission" date="2013-11" db="EMBL/GenBank/DDBJ databases">
        <title>The Genome Sequence of Phytophthora parasitica IAC_01/95.</title>
        <authorList>
            <consortium name="The Broad Institute Genomics Platform"/>
            <person name="Russ C."/>
            <person name="Tyler B."/>
            <person name="Panabieres F."/>
            <person name="Shan W."/>
            <person name="Tripathy S."/>
            <person name="Grunwald N."/>
            <person name="Machado M."/>
            <person name="Johnson C.S."/>
            <person name="Arredondo F."/>
            <person name="Hong C."/>
            <person name="Coffey M."/>
            <person name="Young S.K."/>
            <person name="Zeng Q."/>
            <person name="Gargeya S."/>
            <person name="Fitzgerald M."/>
            <person name="Abouelleil A."/>
            <person name="Alvarado L."/>
            <person name="Chapman S.B."/>
            <person name="Gainer-Dewar J."/>
            <person name="Goldberg J."/>
            <person name="Griggs A."/>
            <person name="Gujja S."/>
            <person name="Hansen M."/>
            <person name="Howarth C."/>
            <person name="Imamovic A."/>
            <person name="Ireland A."/>
            <person name="Larimer J."/>
            <person name="McCowan C."/>
            <person name="Murphy C."/>
            <person name="Pearson M."/>
            <person name="Poon T.W."/>
            <person name="Priest M."/>
            <person name="Roberts A."/>
            <person name="Saif S."/>
            <person name="Shea T."/>
            <person name="Sykes S."/>
            <person name="Wortman J."/>
            <person name="Nusbaum C."/>
            <person name="Birren B."/>
        </authorList>
    </citation>
    <scope>NUCLEOTIDE SEQUENCE [LARGE SCALE GENOMIC DNA]</scope>
    <source>
        <strain evidence="1">IAC_01/95</strain>
    </source>
</reference>
<gene>
    <name evidence="1" type="ORF">L914_12439</name>
</gene>
<proteinExistence type="predicted"/>
<accession>W2MZX3</accession>
<name>W2MZX3_PHYNI</name>